<dbReference type="EMBL" id="CAEZYB010000008">
    <property type="protein sequence ID" value="CAB4695204.1"/>
    <property type="molecule type" value="Genomic_DNA"/>
</dbReference>
<accession>A0A6J6PFR9</accession>
<organism evidence="2">
    <name type="scientific">freshwater metagenome</name>
    <dbReference type="NCBI Taxonomy" id="449393"/>
    <lineage>
        <taxon>unclassified sequences</taxon>
        <taxon>metagenomes</taxon>
        <taxon>ecological metagenomes</taxon>
    </lineage>
</organism>
<evidence type="ECO:0000313" key="3">
    <source>
        <dbReference type="EMBL" id="CAB4768132.1"/>
    </source>
</evidence>
<proteinExistence type="predicted"/>
<dbReference type="InterPro" id="IPR038507">
    <property type="entry name" value="YcnI-like_sf"/>
</dbReference>
<evidence type="ECO:0000313" key="7">
    <source>
        <dbReference type="EMBL" id="CAB4972667.1"/>
    </source>
</evidence>
<dbReference type="EMBL" id="CAFBRB010000062">
    <property type="protein sequence ID" value="CAB5074944.1"/>
    <property type="molecule type" value="Genomic_DNA"/>
</dbReference>
<dbReference type="EMBL" id="CAFBMY010000026">
    <property type="protein sequence ID" value="CAB4919613.1"/>
    <property type="molecule type" value="Genomic_DNA"/>
</dbReference>
<evidence type="ECO:0000313" key="2">
    <source>
        <dbReference type="EMBL" id="CAB4695204.1"/>
    </source>
</evidence>
<evidence type="ECO:0000313" key="6">
    <source>
        <dbReference type="EMBL" id="CAB4919613.1"/>
    </source>
</evidence>
<dbReference type="AlphaFoldDB" id="A0A6J6PFR9"/>
<evidence type="ECO:0000313" key="4">
    <source>
        <dbReference type="EMBL" id="CAB4824869.1"/>
    </source>
</evidence>
<dbReference type="EMBL" id="CAFABI010000033">
    <property type="protein sequence ID" value="CAB4824869.1"/>
    <property type="molecule type" value="Genomic_DNA"/>
</dbReference>
<evidence type="ECO:0000313" key="5">
    <source>
        <dbReference type="EMBL" id="CAB4844810.1"/>
    </source>
</evidence>
<dbReference type="EMBL" id="CAFAZX010000075">
    <property type="protein sequence ID" value="CAB4844810.1"/>
    <property type="molecule type" value="Genomic_DNA"/>
</dbReference>
<protein>
    <submittedName>
        <fullName evidence="2">Unannotated protein</fullName>
    </submittedName>
</protein>
<dbReference type="Gene3D" id="2.60.40.2230">
    <property type="entry name" value="Uncharacterised protein YcnI-like PF07987, DUF1775"/>
    <property type="match status" value="1"/>
</dbReference>
<reference evidence="2" key="1">
    <citation type="submission" date="2020-05" db="EMBL/GenBank/DDBJ databases">
        <authorList>
            <person name="Chiriac C."/>
            <person name="Salcher M."/>
            <person name="Ghai R."/>
            <person name="Kavagutti S V."/>
        </authorList>
    </citation>
    <scope>NUCLEOTIDE SEQUENCE</scope>
</reference>
<dbReference type="EMBL" id="CAFBOJ010000015">
    <property type="protein sequence ID" value="CAB4972667.1"/>
    <property type="molecule type" value="Genomic_DNA"/>
</dbReference>
<evidence type="ECO:0000313" key="8">
    <source>
        <dbReference type="EMBL" id="CAB5046497.1"/>
    </source>
</evidence>
<name>A0A6J6PFR9_9ZZZZ</name>
<dbReference type="EMBL" id="CAEZWO010000051">
    <property type="protein sequence ID" value="CAB4659537.1"/>
    <property type="molecule type" value="Genomic_DNA"/>
</dbReference>
<dbReference type="EMBL" id="CAFBQK010000010">
    <property type="protein sequence ID" value="CAB5046497.1"/>
    <property type="molecule type" value="Genomic_DNA"/>
</dbReference>
<sequence>MKRKILTVMVVSALAMGVSVSPASAHVSVQLKGYSDLAGASSRIWMSLGHGCTYKAIKYGTSIFSVKVPASAGKPTPEFHQGFKSTVIPSATVDVAGTPDFYTVTWTARSRYWAIDDGTFYDFGMKVTWNKVAQKINLETTQTCFGPIVAGAKKPLFLRWIITDGSTKAATEDSEFGPAPSITTK</sequence>
<evidence type="ECO:0000313" key="9">
    <source>
        <dbReference type="EMBL" id="CAB5074944.1"/>
    </source>
</evidence>
<dbReference type="EMBL" id="CAEZZR010000025">
    <property type="protein sequence ID" value="CAB4768132.1"/>
    <property type="molecule type" value="Genomic_DNA"/>
</dbReference>
<gene>
    <name evidence="1" type="ORF">UFOPK2254_00655</name>
    <name evidence="2" type="ORF">UFOPK2646_00138</name>
    <name evidence="3" type="ORF">UFOPK2907_00398</name>
    <name evidence="4" type="ORF">UFOPK3197_00443</name>
    <name evidence="5" type="ORF">UFOPK3241_01131</name>
    <name evidence="6" type="ORF">UFOPK3707_00278</name>
    <name evidence="7" type="ORF">UFOPK3937_00246</name>
    <name evidence="8" type="ORF">UFOPK4265_00156</name>
    <name evidence="9" type="ORF">UFOPK4401_00685</name>
</gene>
<evidence type="ECO:0000313" key="1">
    <source>
        <dbReference type="EMBL" id="CAB4659537.1"/>
    </source>
</evidence>